<accession>A0ABT0SC41</accession>
<dbReference type="NCBIfam" id="TIGR01414">
    <property type="entry name" value="autotrans_barl"/>
    <property type="match status" value="1"/>
</dbReference>
<comment type="caution">
    <text evidence="2">The sequence shown here is derived from an EMBL/GenBank/DDBJ whole genome shotgun (WGS) entry which is preliminary data.</text>
</comment>
<organism evidence="2 3">
    <name type="scientific">Sphingomonas brevis</name>
    <dbReference type="NCBI Taxonomy" id="2908206"/>
    <lineage>
        <taxon>Bacteria</taxon>
        <taxon>Pseudomonadati</taxon>
        <taxon>Pseudomonadota</taxon>
        <taxon>Alphaproteobacteria</taxon>
        <taxon>Sphingomonadales</taxon>
        <taxon>Sphingomonadaceae</taxon>
        <taxon>Sphingomonas</taxon>
    </lineage>
</organism>
<reference evidence="2" key="1">
    <citation type="submission" date="2022-05" db="EMBL/GenBank/DDBJ databases">
        <authorList>
            <person name="Jo J.-H."/>
            <person name="Im W.-T."/>
        </authorList>
    </citation>
    <scope>NUCLEOTIDE SEQUENCE</scope>
    <source>
        <strain evidence="2">RB56-2</strain>
    </source>
</reference>
<evidence type="ECO:0000259" key="1">
    <source>
        <dbReference type="PROSITE" id="PS51208"/>
    </source>
</evidence>
<dbReference type="Pfam" id="PF03797">
    <property type="entry name" value="Autotransporter"/>
    <property type="match status" value="1"/>
</dbReference>
<dbReference type="InterPro" id="IPR005546">
    <property type="entry name" value="Autotransporte_beta"/>
</dbReference>
<dbReference type="EMBL" id="JAMGBB010000001">
    <property type="protein sequence ID" value="MCL6741978.1"/>
    <property type="molecule type" value="Genomic_DNA"/>
</dbReference>
<dbReference type="InterPro" id="IPR036709">
    <property type="entry name" value="Autotransporte_beta_dom_sf"/>
</dbReference>
<dbReference type="RefSeq" id="WP_249916334.1">
    <property type="nucleotide sequence ID" value="NZ_JAMGBB010000001.1"/>
</dbReference>
<protein>
    <submittedName>
        <fullName evidence="2">Autotransporter domain-containing protein</fullName>
    </submittedName>
</protein>
<evidence type="ECO:0000313" key="2">
    <source>
        <dbReference type="EMBL" id="MCL6741978.1"/>
    </source>
</evidence>
<dbReference type="Proteomes" id="UP001165383">
    <property type="component" value="Unassembled WGS sequence"/>
</dbReference>
<dbReference type="PROSITE" id="PS51208">
    <property type="entry name" value="AUTOTRANSPORTER"/>
    <property type="match status" value="1"/>
</dbReference>
<keyword evidence="3" id="KW-1185">Reference proteome</keyword>
<dbReference type="InterPro" id="IPR006315">
    <property type="entry name" value="OM_autotransptr_brl_dom"/>
</dbReference>
<dbReference type="Gene3D" id="2.40.128.130">
    <property type="entry name" value="Autotransporter beta-domain"/>
    <property type="match status" value="1"/>
</dbReference>
<proteinExistence type="predicted"/>
<sequence length="112" mass="11795">MGTKVRFEDDKSLRGKIGGRVGFPFAAGGGNGGLFYAGGAWVHEFEGDGHIELGDDGAIELRVHQPRDYADFNAGISIEGKGTMSGFLEGTAKVGKDDYGSIGIRGGLRLNF</sequence>
<gene>
    <name evidence="2" type="ORF">LZ518_12645</name>
</gene>
<evidence type="ECO:0000313" key="3">
    <source>
        <dbReference type="Proteomes" id="UP001165383"/>
    </source>
</evidence>
<dbReference type="SUPFAM" id="SSF103515">
    <property type="entry name" value="Autotransporter"/>
    <property type="match status" value="1"/>
</dbReference>
<name>A0ABT0SC41_9SPHN</name>
<feature type="domain" description="Autotransporter" evidence="1">
    <location>
        <begin position="1"/>
        <end position="112"/>
    </location>
</feature>